<name>A0A2Z5N8L9_BURPY</name>
<reference evidence="2 3" key="1">
    <citation type="journal article" date="2018" name="ISME J.">
        <title>Involvement of Burkholderiaceae and sulfurous volatiles in disease-suppressive soils.</title>
        <authorList>
            <person name="Carrion V.J."/>
            <person name="Cordovez V."/>
            <person name="Tyc O."/>
            <person name="Etalo D.W."/>
            <person name="de Bruijn I."/>
            <person name="de Jager V.C."/>
            <person name="Medema M.H."/>
            <person name="Eberl L."/>
            <person name="Raaijmakers J.M."/>
        </authorList>
    </citation>
    <scope>NUCLEOTIDE SEQUENCE [LARGE SCALE GENOMIC DNA]</scope>
    <source>
        <strain evidence="3">mHSR5</strain>
    </source>
</reference>
<proteinExistence type="predicted"/>
<evidence type="ECO:0000313" key="3">
    <source>
        <dbReference type="Proteomes" id="UP000253104"/>
    </source>
</evidence>
<accession>A0A2Z5N8L9</accession>
<protein>
    <submittedName>
        <fullName evidence="2">Uncharacterized protein</fullName>
    </submittedName>
</protein>
<dbReference type="RefSeq" id="WP_114182295.1">
    <property type="nucleotide sequence ID" value="NZ_CP024904.1"/>
</dbReference>
<dbReference type="Proteomes" id="UP000253104">
    <property type="component" value="Chromosome mHSR5_C"/>
</dbReference>
<dbReference type="InterPro" id="IPR016161">
    <property type="entry name" value="Ald_DH/histidinol_DH"/>
</dbReference>
<gene>
    <name evidence="2" type="ORF">CUJ89_36660</name>
</gene>
<sequence>MWSDGPGRNVVPATRRSGFHVASHRKADAVERKRVLCRLGELVASHGAELALLDSLDMGKRVANGFSARYTTRSSID</sequence>
<keyword evidence="1" id="KW-0560">Oxidoreductase</keyword>
<dbReference type="InterPro" id="IPR016162">
    <property type="entry name" value="Ald_DH_N"/>
</dbReference>
<dbReference type="EMBL" id="CP024904">
    <property type="protein sequence ID" value="AXF25931.1"/>
    <property type="molecule type" value="Genomic_DNA"/>
</dbReference>
<dbReference type="SUPFAM" id="SSF53720">
    <property type="entry name" value="ALDH-like"/>
    <property type="match status" value="1"/>
</dbReference>
<dbReference type="OrthoDB" id="9988740at2"/>
<dbReference type="Gene3D" id="3.40.605.10">
    <property type="entry name" value="Aldehyde Dehydrogenase, Chain A, domain 1"/>
    <property type="match status" value="1"/>
</dbReference>
<evidence type="ECO:0000313" key="2">
    <source>
        <dbReference type="EMBL" id="AXF25931.1"/>
    </source>
</evidence>
<dbReference type="GO" id="GO:0016491">
    <property type="term" value="F:oxidoreductase activity"/>
    <property type="evidence" value="ECO:0007669"/>
    <property type="project" value="UniProtKB-KW"/>
</dbReference>
<dbReference type="AlphaFoldDB" id="A0A2Z5N8L9"/>
<organism evidence="2 3">
    <name type="scientific">Burkholderia pyrrocinia</name>
    <name type="common">Pseudomonas pyrrocinia</name>
    <dbReference type="NCBI Taxonomy" id="60550"/>
    <lineage>
        <taxon>Bacteria</taxon>
        <taxon>Pseudomonadati</taxon>
        <taxon>Pseudomonadota</taxon>
        <taxon>Betaproteobacteria</taxon>
        <taxon>Burkholderiales</taxon>
        <taxon>Burkholderiaceae</taxon>
        <taxon>Burkholderia</taxon>
        <taxon>Burkholderia cepacia complex</taxon>
    </lineage>
</organism>
<evidence type="ECO:0000256" key="1">
    <source>
        <dbReference type="ARBA" id="ARBA00023002"/>
    </source>
</evidence>